<dbReference type="InterPro" id="IPR027596">
    <property type="entry name" value="AmmeMemoSam_rS"/>
</dbReference>
<dbReference type="PANTHER" id="PTHR30352">
    <property type="entry name" value="PYRUVATE FORMATE-LYASE-ACTIVATING ENZYME"/>
    <property type="match status" value="1"/>
</dbReference>
<feature type="binding site" evidence="6">
    <location>
        <position position="84"/>
    </location>
    <ligand>
        <name>[4Fe-4S] cluster</name>
        <dbReference type="ChEBI" id="CHEBI:49883"/>
        <note>4Fe-4S-S-AdoMet</note>
    </ligand>
</feature>
<keyword evidence="2 6" id="KW-0949">S-adenosyl-L-methionine</keyword>
<evidence type="ECO:0000256" key="3">
    <source>
        <dbReference type="ARBA" id="ARBA00022723"/>
    </source>
</evidence>
<evidence type="ECO:0000256" key="4">
    <source>
        <dbReference type="ARBA" id="ARBA00023004"/>
    </source>
</evidence>
<evidence type="ECO:0000256" key="6">
    <source>
        <dbReference type="PIRSR" id="PIRSR004869-50"/>
    </source>
</evidence>
<dbReference type="GO" id="GO:0003824">
    <property type="term" value="F:catalytic activity"/>
    <property type="evidence" value="ECO:0007669"/>
    <property type="project" value="InterPro"/>
</dbReference>
<dbReference type="SUPFAM" id="SSF102114">
    <property type="entry name" value="Radical SAM enzymes"/>
    <property type="match status" value="1"/>
</dbReference>
<dbReference type="CDD" id="cd01335">
    <property type="entry name" value="Radical_SAM"/>
    <property type="match status" value="1"/>
</dbReference>
<gene>
    <name evidence="8" type="ORF">LFW2832_00674</name>
</gene>
<dbReference type="Pfam" id="PF04055">
    <property type="entry name" value="Radical_SAM"/>
    <property type="match status" value="1"/>
</dbReference>
<dbReference type="InterPro" id="IPR007197">
    <property type="entry name" value="rSAM"/>
</dbReference>
<dbReference type="InterPro" id="IPR013785">
    <property type="entry name" value="Aldolase_TIM"/>
</dbReference>
<keyword evidence="1" id="KW-0004">4Fe-4S</keyword>
<dbReference type="SMART" id="SM00729">
    <property type="entry name" value="Elp3"/>
    <property type="match status" value="1"/>
</dbReference>
<dbReference type="Gene3D" id="3.20.20.70">
    <property type="entry name" value="Aldolase class I"/>
    <property type="match status" value="1"/>
</dbReference>
<organism evidence="8 9">
    <name type="scientific">Candidatus Bilamarchaeum dharawalense</name>
    <dbReference type="NCBI Taxonomy" id="2885759"/>
    <lineage>
        <taxon>Archaea</taxon>
        <taxon>Candidatus Micrarchaeota</taxon>
        <taxon>Candidatus Micrarchaeia</taxon>
        <taxon>Candidatus Anstonellales</taxon>
        <taxon>Candidatus Bilamarchaeaceae</taxon>
        <taxon>Candidatus Bilamarchaeum</taxon>
    </lineage>
</organism>
<dbReference type="PANTHER" id="PTHR30352:SF5">
    <property type="entry name" value="PYRUVATE FORMATE-LYASE 1-ACTIVATING ENZYME"/>
    <property type="match status" value="1"/>
</dbReference>
<dbReference type="GO" id="GO:0046872">
    <property type="term" value="F:metal ion binding"/>
    <property type="evidence" value="ECO:0007669"/>
    <property type="project" value="UniProtKB-KW"/>
</dbReference>
<feature type="binding site" evidence="6">
    <location>
        <position position="81"/>
    </location>
    <ligand>
        <name>[4Fe-4S] cluster</name>
        <dbReference type="ChEBI" id="CHEBI:49883"/>
        <note>4Fe-4S-S-AdoMet</note>
    </ligand>
</feature>
<dbReference type="EMBL" id="CABMJJ010000009">
    <property type="protein sequence ID" value="VVC04008.1"/>
    <property type="molecule type" value="Genomic_DNA"/>
</dbReference>
<evidence type="ECO:0000259" key="7">
    <source>
        <dbReference type="PROSITE" id="PS51918"/>
    </source>
</evidence>
<comment type="cofactor">
    <cofactor evidence="6">
        <name>[4Fe-4S] cluster</name>
        <dbReference type="ChEBI" id="CHEBI:49883"/>
    </cofactor>
    <text evidence="6">Binds 1 [4Fe-4S] cluster. The cluster is coordinated with 3 cysteines and an exchangeable S-adenosyl-L-methionine.</text>
</comment>
<dbReference type="InterPro" id="IPR016431">
    <property type="entry name" value="Pyrv-formate_lyase-activ_prd"/>
</dbReference>
<dbReference type="InterPro" id="IPR058240">
    <property type="entry name" value="rSAM_sf"/>
</dbReference>
<dbReference type="NCBIfam" id="TIGR04337">
    <property type="entry name" value="AmmeMemoSam_rS"/>
    <property type="match status" value="1"/>
</dbReference>
<dbReference type="GO" id="GO:0051539">
    <property type="term" value="F:4 iron, 4 sulfur cluster binding"/>
    <property type="evidence" value="ECO:0007669"/>
    <property type="project" value="UniProtKB-KW"/>
</dbReference>
<dbReference type="InterPro" id="IPR034457">
    <property type="entry name" value="Organic_radical-activating"/>
</dbReference>
<dbReference type="Proteomes" id="UP000789941">
    <property type="component" value="Unassembled WGS sequence"/>
</dbReference>
<feature type="binding site" evidence="6">
    <location>
        <position position="77"/>
    </location>
    <ligand>
        <name>[4Fe-4S] cluster</name>
        <dbReference type="ChEBI" id="CHEBI:49883"/>
        <note>4Fe-4S-S-AdoMet</note>
    </ligand>
</feature>
<dbReference type="AlphaFoldDB" id="A0A5E4LS88"/>
<evidence type="ECO:0000256" key="2">
    <source>
        <dbReference type="ARBA" id="ARBA00022691"/>
    </source>
</evidence>
<keyword evidence="4 6" id="KW-0408">Iron</keyword>
<dbReference type="PIRSF" id="PIRSF004869">
    <property type="entry name" value="PflX_prd"/>
    <property type="match status" value="1"/>
</dbReference>
<keyword evidence="5 6" id="KW-0411">Iron-sulfur</keyword>
<evidence type="ECO:0000256" key="1">
    <source>
        <dbReference type="ARBA" id="ARBA00022485"/>
    </source>
</evidence>
<sequence length="348" mass="39658">MLAKKFGGKLKCLACNRYCQIASDQVGFCGVRANDNGKLNLLVNNKPCAIWNDPIEKKPLFHFLPGSKSFSLGTFGCNFACEFCQNFDISQAPQEARTKDPKNWRNYFQALVNRCDSWPPERVVDAALERGAKSISFTYNEPTIFTEYALEVMKLAKKKKLKGVFVTNGYESKECWKALKGKIDAVNIDLKAYNKKFYQKLCKVPDFEPIKESIKIAKKLGIWVEVTTLIIPGWNDNETELKEEAEFLASVDKEMPWHVTAFHPMYKLLDKNPTPPEILVRAREIGKLAGLKHVYCGNVGLSYSDFETTYCPKCQKELIKRVGFSVADNNIIDGKCRFCKEKIKGVWR</sequence>
<keyword evidence="3 6" id="KW-0479">Metal-binding</keyword>
<dbReference type="SFLD" id="SFLDS00029">
    <property type="entry name" value="Radical_SAM"/>
    <property type="match status" value="1"/>
</dbReference>
<evidence type="ECO:0000256" key="5">
    <source>
        <dbReference type="ARBA" id="ARBA00023014"/>
    </source>
</evidence>
<proteinExistence type="predicted"/>
<dbReference type="SFLD" id="SFLDG01101">
    <property type="entry name" value="Uncharacterised_Radical_SAM_Su"/>
    <property type="match status" value="1"/>
</dbReference>
<comment type="caution">
    <text evidence="8">The sequence shown here is derived from an EMBL/GenBank/DDBJ whole genome shotgun (WGS) entry which is preliminary data.</text>
</comment>
<dbReference type="PROSITE" id="PS51918">
    <property type="entry name" value="RADICAL_SAM"/>
    <property type="match status" value="1"/>
</dbReference>
<reference evidence="8 9" key="1">
    <citation type="submission" date="2019-08" db="EMBL/GenBank/DDBJ databases">
        <authorList>
            <person name="Vazquez-Campos X."/>
        </authorList>
    </citation>
    <scope>NUCLEOTIDE SEQUENCE [LARGE SCALE GENOMIC DNA]</scope>
    <source>
        <strain evidence="8">LFW-283_2</strain>
    </source>
</reference>
<evidence type="ECO:0000313" key="9">
    <source>
        <dbReference type="Proteomes" id="UP000789941"/>
    </source>
</evidence>
<evidence type="ECO:0000313" key="8">
    <source>
        <dbReference type="EMBL" id="VVC04008.1"/>
    </source>
</evidence>
<dbReference type="InterPro" id="IPR006638">
    <property type="entry name" value="Elp3/MiaA/NifB-like_rSAM"/>
</dbReference>
<protein>
    <submittedName>
        <fullName evidence="8">Radical SAM superfamily protein</fullName>
    </submittedName>
</protein>
<name>A0A5E4LS88_9ARCH</name>
<feature type="domain" description="Radical SAM core" evidence="7">
    <location>
        <begin position="62"/>
        <end position="292"/>
    </location>
</feature>
<accession>A0A5E4LS88</accession>